<dbReference type="InterPro" id="IPR016181">
    <property type="entry name" value="Acyl_CoA_acyltransferase"/>
</dbReference>
<protein>
    <submittedName>
        <fullName evidence="2">GNAT family N-acetyltransferase</fullName>
    </submittedName>
</protein>
<sequence>MYHEFTGVSPAYRGRRIATALKLLAIRMAKRHGADYLRTDNDSANEPILRLNRSLGYKPLRGTYRMSGNLREIERCLRSAEKN</sequence>
<dbReference type="CDD" id="cd04301">
    <property type="entry name" value="NAT_SF"/>
    <property type="match status" value="1"/>
</dbReference>
<dbReference type="EMBL" id="JACJVO010000008">
    <property type="protein sequence ID" value="MBB6730700.1"/>
    <property type="molecule type" value="Genomic_DNA"/>
</dbReference>
<gene>
    <name evidence="2" type="ORF">H7C18_07260</name>
</gene>
<feature type="domain" description="N-acetyltransferase" evidence="1">
    <location>
        <begin position="1"/>
        <end position="71"/>
    </location>
</feature>
<reference evidence="2 3" key="1">
    <citation type="submission" date="2020-08" db="EMBL/GenBank/DDBJ databases">
        <title>Cohnella phylogeny.</title>
        <authorList>
            <person name="Dunlap C."/>
        </authorList>
    </citation>
    <scope>NUCLEOTIDE SEQUENCE [LARGE SCALE GENOMIC DNA]</scope>
    <source>
        <strain evidence="2 3">CBP 2801</strain>
    </source>
</reference>
<keyword evidence="2" id="KW-0808">Transferase</keyword>
<dbReference type="RefSeq" id="WP_185128356.1">
    <property type="nucleotide sequence ID" value="NZ_JACJVO010000008.1"/>
</dbReference>
<dbReference type="AlphaFoldDB" id="A0A7X0SIN8"/>
<dbReference type="GO" id="GO:0016747">
    <property type="term" value="F:acyltransferase activity, transferring groups other than amino-acyl groups"/>
    <property type="evidence" value="ECO:0007669"/>
    <property type="project" value="InterPro"/>
</dbReference>
<accession>A0A7X0SIN8</accession>
<dbReference type="Proteomes" id="UP000564644">
    <property type="component" value="Unassembled WGS sequence"/>
</dbReference>
<dbReference type="SUPFAM" id="SSF55729">
    <property type="entry name" value="Acyl-CoA N-acyltransferases (Nat)"/>
    <property type="match status" value="1"/>
</dbReference>
<organism evidence="2 3">
    <name type="scientific">Cohnella zeiphila</name>
    <dbReference type="NCBI Taxonomy" id="2761120"/>
    <lineage>
        <taxon>Bacteria</taxon>
        <taxon>Bacillati</taxon>
        <taxon>Bacillota</taxon>
        <taxon>Bacilli</taxon>
        <taxon>Bacillales</taxon>
        <taxon>Paenibacillaceae</taxon>
        <taxon>Cohnella</taxon>
    </lineage>
</organism>
<evidence type="ECO:0000313" key="2">
    <source>
        <dbReference type="EMBL" id="MBB6730700.1"/>
    </source>
</evidence>
<keyword evidence="3" id="KW-1185">Reference proteome</keyword>
<evidence type="ECO:0000259" key="1">
    <source>
        <dbReference type="PROSITE" id="PS51186"/>
    </source>
</evidence>
<comment type="caution">
    <text evidence="2">The sequence shown here is derived from an EMBL/GenBank/DDBJ whole genome shotgun (WGS) entry which is preliminary data.</text>
</comment>
<dbReference type="PROSITE" id="PS51186">
    <property type="entry name" value="GNAT"/>
    <property type="match status" value="1"/>
</dbReference>
<dbReference type="Pfam" id="PF00583">
    <property type="entry name" value="Acetyltransf_1"/>
    <property type="match status" value="1"/>
</dbReference>
<dbReference type="InterPro" id="IPR000182">
    <property type="entry name" value="GNAT_dom"/>
</dbReference>
<name>A0A7X0SIN8_9BACL</name>
<proteinExistence type="predicted"/>
<dbReference type="Gene3D" id="3.40.630.30">
    <property type="match status" value="1"/>
</dbReference>
<evidence type="ECO:0000313" key="3">
    <source>
        <dbReference type="Proteomes" id="UP000564644"/>
    </source>
</evidence>